<name>A0ABD1ZRH4_9MARC</name>
<evidence type="ECO:0000313" key="2">
    <source>
        <dbReference type="EMBL" id="KAL2654047.1"/>
    </source>
</evidence>
<protein>
    <submittedName>
        <fullName evidence="2">Uncharacterized protein</fullName>
    </submittedName>
</protein>
<dbReference type="AlphaFoldDB" id="A0ABD1ZRH4"/>
<gene>
    <name evidence="2" type="ORF">R1flu_022175</name>
</gene>
<evidence type="ECO:0000313" key="3">
    <source>
        <dbReference type="Proteomes" id="UP001605036"/>
    </source>
</evidence>
<dbReference type="EMBL" id="JBHFFA010000001">
    <property type="protein sequence ID" value="KAL2654047.1"/>
    <property type="molecule type" value="Genomic_DNA"/>
</dbReference>
<reference evidence="2 3" key="1">
    <citation type="submission" date="2024-09" db="EMBL/GenBank/DDBJ databases">
        <title>Chromosome-scale assembly of Riccia fluitans.</title>
        <authorList>
            <person name="Paukszto L."/>
            <person name="Sawicki J."/>
            <person name="Karawczyk K."/>
            <person name="Piernik-Szablinska J."/>
            <person name="Szczecinska M."/>
            <person name="Mazdziarz M."/>
        </authorList>
    </citation>
    <scope>NUCLEOTIDE SEQUENCE [LARGE SCALE GENOMIC DNA]</scope>
    <source>
        <strain evidence="2">Rf_01</strain>
        <tissue evidence="2">Aerial parts of the thallus</tissue>
    </source>
</reference>
<proteinExistence type="predicted"/>
<accession>A0ABD1ZRH4</accession>
<comment type="caution">
    <text evidence="2">The sequence shown here is derived from an EMBL/GenBank/DDBJ whole genome shotgun (WGS) entry which is preliminary data.</text>
</comment>
<dbReference type="PANTHER" id="PTHR35124">
    <property type="entry name" value="CYTOCHROME P450 FAMILY PROTEIN"/>
    <property type="match status" value="1"/>
</dbReference>
<evidence type="ECO:0000256" key="1">
    <source>
        <dbReference type="SAM" id="MobiDB-lite"/>
    </source>
</evidence>
<keyword evidence="3" id="KW-1185">Reference proteome</keyword>
<feature type="region of interest" description="Disordered" evidence="1">
    <location>
        <begin position="1"/>
        <end position="49"/>
    </location>
</feature>
<sequence length="600" mass="67189">MSSAVAAESCKRGNKNGHRGGGGGVADLEDGISMSSSSRARPSRSELGEQGITPSICHILSLFVSVTMFTSSIVLIQSLRSNQAICFVPRFTSNWSSIPTDSNTTLALPHSFSKEENFRQPNDMAWLLKQSRENGTNPCHNMRTRRSILLGLDHPTGAAEGGKNLRLQTDQDHELLLVSYTEDGDRRCSGGDFYETDLSGPRWRSRPPVKDIGDGSYLITLNIKSSMAGLYAFKVVLLFANLHGLDLRPDSWLLADEMIRLRIEFTNEFNSTANSSLQLCDTPDFNRRSWKGRWTRTKSNESCSADDEGRFKCLDPLERCDPPWCEGPLGGLESNGWVYSAHCAFRIFTLSEAWSCLAGKWLFFWGDSNHQDTIRNLLNFILGRHEPNMERTFESTFSNSQNSSQLLKITSHFNGHYEVSGNHLGLASLTNDEYRKRLESYFLPSNPIIPDAVILNSGLHDGGFWANLTHYAAGAEKATTFWGLVWRNSRSEASLRPRLLYRTTVAPAGFHRNQPANPQKMEVYNTVLGEMLVSEFGSDVLMTVDEYDMTFPWHFDNECSDGGHYGRPPSLHSWAGAEKGHQYFVDLMLAHTLLNALCPL</sequence>
<dbReference type="PANTHER" id="PTHR35124:SF4">
    <property type="entry name" value="CALCINEURIN-LIKE PHOSPHOESTERASE DOMAIN-CONTAINING PROTEIN"/>
    <property type="match status" value="1"/>
</dbReference>
<organism evidence="2 3">
    <name type="scientific">Riccia fluitans</name>
    <dbReference type="NCBI Taxonomy" id="41844"/>
    <lineage>
        <taxon>Eukaryota</taxon>
        <taxon>Viridiplantae</taxon>
        <taxon>Streptophyta</taxon>
        <taxon>Embryophyta</taxon>
        <taxon>Marchantiophyta</taxon>
        <taxon>Marchantiopsida</taxon>
        <taxon>Marchantiidae</taxon>
        <taxon>Marchantiales</taxon>
        <taxon>Ricciaceae</taxon>
        <taxon>Riccia</taxon>
    </lineage>
</organism>
<dbReference type="Proteomes" id="UP001605036">
    <property type="component" value="Unassembled WGS sequence"/>
</dbReference>